<feature type="compositionally biased region" description="Gly residues" evidence="1">
    <location>
        <begin position="122"/>
        <end position="132"/>
    </location>
</feature>
<dbReference type="AlphaFoldDB" id="A0A8T0P9R8"/>
<feature type="compositionally biased region" description="Basic and acidic residues" evidence="1">
    <location>
        <begin position="96"/>
        <end position="114"/>
    </location>
</feature>
<sequence length="191" mass="19965">MRSGDSAARCQQQPLLPGPLDHLLSGLAVLQPRLLSAVCQPLRRRMSSSALLGRGNRERAQGAALQRPRAATEVDARCSPDGEAGRAWPAEQSEQGPRRRDERWAECERCSAERAKKRRAAPGGGWHGGQRGGARPRPAGDGRRLAGGTPQPALGGRMRGRGAAATGAMVTYQSGHDGHGGGTGRAAGACP</sequence>
<feature type="compositionally biased region" description="Basic and acidic residues" evidence="1">
    <location>
        <begin position="70"/>
        <end position="84"/>
    </location>
</feature>
<evidence type="ECO:0000256" key="1">
    <source>
        <dbReference type="SAM" id="MobiDB-lite"/>
    </source>
</evidence>
<gene>
    <name evidence="2" type="ORF">PVAP13_8NG231200</name>
</gene>
<organism evidence="2 3">
    <name type="scientific">Panicum virgatum</name>
    <name type="common">Blackwell switchgrass</name>
    <dbReference type="NCBI Taxonomy" id="38727"/>
    <lineage>
        <taxon>Eukaryota</taxon>
        <taxon>Viridiplantae</taxon>
        <taxon>Streptophyta</taxon>
        <taxon>Embryophyta</taxon>
        <taxon>Tracheophyta</taxon>
        <taxon>Spermatophyta</taxon>
        <taxon>Magnoliopsida</taxon>
        <taxon>Liliopsida</taxon>
        <taxon>Poales</taxon>
        <taxon>Poaceae</taxon>
        <taxon>PACMAD clade</taxon>
        <taxon>Panicoideae</taxon>
        <taxon>Panicodae</taxon>
        <taxon>Paniceae</taxon>
        <taxon>Panicinae</taxon>
        <taxon>Panicum</taxon>
        <taxon>Panicum sect. Hiantes</taxon>
    </lineage>
</organism>
<reference evidence="2" key="1">
    <citation type="submission" date="2020-05" db="EMBL/GenBank/DDBJ databases">
        <title>WGS assembly of Panicum virgatum.</title>
        <authorList>
            <person name="Lovell J.T."/>
            <person name="Jenkins J."/>
            <person name="Shu S."/>
            <person name="Juenger T.E."/>
            <person name="Schmutz J."/>
        </authorList>
    </citation>
    <scope>NUCLEOTIDE SEQUENCE</scope>
    <source>
        <strain evidence="2">AP13</strain>
    </source>
</reference>
<dbReference type="EMBL" id="CM029052">
    <property type="protein sequence ID" value="KAG2557728.1"/>
    <property type="molecule type" value="Genomic_DNA"/>
</dbReference>
<accession>A0A8T0P9R8</accession>
<evidence type="ECO:0000313" key="2">
    <source>
        <dbReference type="EMBL" id="KAG2557728.1"/>
    </source>
</evidence>
<keyword evidence="3" id="KW-1185">Reference proteome</keyword>
<feature type="compositionally biased region" description="Low complexity" evidence="1">
    <location>
        <begin position="153"/>
        <end position="168"/>
    </location>
</feature>
<protein>
    <submittedName>
        <fullName evidence="2">Uncharacterized protein</fullName>
    </submittedName>
</protein>
<comment type="caution">
    <text evidence="2">The sequence shown here is derived from an EMBL/GenBank/DDBJ whole genome shotgun (WGS) entry which is preliminary data.</text>
</comment>
<proteinExistence type="predicted"/>
<feature type="region of interest" description="Disordered" evidence="1">
    <location>
        <begin position="50"/>
        <end position="191"/>
    </location>
</feature>
<evidence type="ECO:0000313" key="3">
    <source>
        <dbReference type="Proteomes" id="UP000823388"/>
    </source>
</evidence>
<dbReference type="Proteomes" id="UP000823388">
    <property type="component" value="Chromosome 8N"/>
</dbReference>
<name>A0A8T0P9R8_PANVG</name>